<organism evidence="1 2">
    <name type="scientific">Catharanthus roseus</name>
    <name type="common">Madagascar periwinkle</name>
    <name type="synonym">Vinca rosea</name>
    <dbReference type="NCBI Taxonomy" id="4058"/>
    <lineage>
        <taxon>Eukaryota</taxon>
        <taxon>Viridiplantae</taxon>
        <taxon>Streptophyta</taxon>
        <taxon>Embryophyta</taxon>
        <taxon>Tracheophyta</taxon>
        <taxon>Spermatophyta</taxon>
        <taxon>Magnoliopsida</taxon>
        <taxon>eudicotyledons</taxon>
        <taxon>Gunneridae</taxon>
        <taxon>Pentapetalae</taxon>
        <taxon>asterids</taxon>
        <taxon>lamiids</taxon>
        <taxon>Gentianales</taxon>
        <taxon>Apocynaceae</taxon>
        <taxon>Rauvolfioideae</taxon>
        <taxon>Vinceae</taxon>
        <taxon>Catharanthinae</taxon>
        <taxon>Catharanthus</taxon>
    </lineage>
</organism>
<dbReference type="Proteomes" id="UP001060085">
    <property type="component" value="Linkage Group LG06"/>
</dbReference>
<keyword evidence="2" id="KW-1185">Reference proteome</keyword>
<evidence type="ECO:0000313" key="1">
    <source>
        <dbReference type="EMBL" id="KAI5659045.1"/>
    </source>
</evidence>
<gene>
    <name evidence="1" type="ORF">M9H77_27838</name>
</gene>
<protein>
    <submittedName>
        <fullName evidence="1">Uncharacterized protein</fullName>
    </submittedName>
</protein>
<reference evidence="2" key="1">
    <citation type="journal article" date="2023" name="Nat. Plants">
        <title>Single-cell RNA sequencing provides a high-resolution roadmap for understanding the multicellular compartmentation of specialized metabolism.</title>
        <authorList>
            <person name="Sun S."/>
            <person name="Shen X."/>
            <person name="Li Y."/>
            <person name="Li Y."/>
            <person name="Wang S."/>
            <person name="Li R."/>
            <person name="Zhang H."/>
            <person name="Shen G."/>
            <person name="Guo B."/>
            <person name="Wei J."/>
            <person name="Xu J."/>
            <person name="St-Pierre B."/>
            <person name="Chen S."/>
            <person name="Sun C."/>
        </authorList>
    </citation>
    <scope>NUCLEOTIDE SEQUENCE [LARGE SCALE GENOMIC DNA]</scope>
</reference>
<proteinExistence type="predicted"/>
<name>A0ACC0AFI5_CATRO</name>
<accession>A0ACC0AFI5</accession>
<dbReference type="EMBL" id="CM044706">
    <property type="protein sequence ID" value="KAI5659045.1"/>
    <property type="molecule type" value="Genomic_DNA"/>
</dbReference>
<comment type="caution">
    <text evidence="1">The sequence shown here is derived from an EMBL/GenBank/DDBJ whole genome shotgun (WGS) entry which is preliminary data.</text>
</comment>
<sequence>MSRPHVCKNCGNPLGVVWFANFDFQRTVSENGLGEVVFCRPLIKKNADYRKYYRNAGSLNFADIHCANSHCKLHIGYNFISGPDSFLKKGDVLLIRENIQEGPDISGKVEEEDNDNNPSEELVTKFNQDQLGQMLGQQQQQEELMNRCADQSQQSEMVEQEDLRRRIIRGGGIERSKNQDQTDDMK</sequence>
<evidence type="ECO:0000313" key="2">
    <source>
        <dbReference type="Proteomes" id="UP001060085"/>
    </source>
</evidence>